<dbReference type="Gene3D" id="3.20.20.140">
    <property type="entry name" value="Metal-dependent hydrolases"/>
    <property type="match status" value="1"/>
</dbReference>
<dbReference type="STRING" id="211114.SAMN04489726_1899"/>
<dbReference type="OrthoDB" id="192618at2"/>
<name>A0A1G9TP00_ALLAB</name>
<evidence type="ECO:0000259" key="3">
    <source>
        <dbReference type="Pfam" id="PF01979"/>
    </source>
</evidence>
<feature type="region of interest" description="Disordered" evidence="2">
    <location>
        <begin position="41"/>
        <end position="62"/>
    </location>
</feature>
<evidence type="ECO:0000313" key="4">
    <source>
        <dbReference type="EMBL" id="SDM49268.1"/>
    </source>
</evidence>
<sequence length="1059" mass="114411">MSRDDVLGSAEAPVGSALNRRDLLRSSGVVAAAAALGSAAPAAAAAPAEEERGGEPRVDLTEGTNISASASADGKLIAFDLVTAVWVVGADGGPARRLTDDLGDATLPHVAADGSRIVFQSYRDGNYHLWTVRPDGSGLTQLTTGPYDHREPRFAPDGKSVVFTSDRGNTGSYGVFRLDLADTKITTLSDTAAEQAAPAWSPDGKRVAYTVDDTAIDVIDIASGAVARAVTATGGAKLYGPAFAPDGKTLSYMRLTGAVAELVVGDKAVTSDEDVFGFPATWLSADELLYTANGHLRRRKLSTRTVADVAFTATVPVTTRRVYRQFVRDITDRRAQAAKGIASPVVSADGKQVAFRALNALWLLTIGDAKPKRIVADGYFNSDPDFSPDGKSLVYVSDRAGDADLWVRDLASGNERRLTGLSGAQLTPRFSPDGRRIAYQDHDGAAWIVDLAQGDGSAGTPKQVTPTLFMPGRITWSPDGNTIALAAVKPFSKRFREGTSQILTVDLTSGALTYTEPMPFASIAARGDDGPVWSPDGKHLAFIVESTAWIVPVDARGKFTGAARQVTREVTDSLAWIGSDALLYLNNGRLRSQSIKGGRPATIPLDLTWKRPEVREKAVIRAGALWDGQSRELRRNVDIVVDGNRIEGVMPWRPGRATVDASKLTVMPGLIDSHNHWHLRGRQWGDRQGRAWLAYGITTTRSPGDPVYQMLETREALDAGTQVGPRFFATGEAIDGSRVYYNFMRPTRSIAQLDLELERARELQYDLIKTYVRLPVEYQKRVIDAAHRAGMPLSSHYLYPAEHIGMDGMEHTGATNRLGYSHTVSRLGRAYADAITLFVRSGMSITPTLFNSSVMYADDRSLVEDRRTRTLYPSWEYERLVQKANDAKLPAAEAVRALLKSNVDMVLRIHRGGGLVIAGTDAPLDNPAISLHTNLRAMVRYGFTPHEALTTATVNTARWLGHQGRLGVIARGALADLSFVDGNPLADIKAAAAVRQVMVGGVLHTVEDLLKPFATPAARMAPAAVLRTPTPANTHAHPDPATWWHTPEWQQQVCCGAPH</sequence>
<reference evidence="4 5" key="1">
    <citation type="submission" date="2016-10" db="EMBL/GenBank/DDBJ databases">
        <authorList>
            <person name="de Groot N.N."/>
        </authorList>
    </citation>
    <scope>NUCLEOTIDE SEQUENCE [LARGE SCALE GENOMIC DNA]</scope>
    <source>
        <strain evidence="4 5">DSM 44149</strain>
    </source>
</reference>
<dbReference type="eggNOG" id="COG1228">
    <property type="taxonomic scope" value="Bacteria"/>
</dbReference>
<dbReference type="Proteomes" id="UP000183376">
    <property type="component" value="Chromosome I"/>
</dbReference>
<dbReference type="InterPro" id="IPR011059">
    <property type="entry name" value="Metal-dep_hydrolase_composite"/>
</dbReference>
<dbReference type="EMBL" id="LT629701">
    <property type="protein sequence ID" value="SDM49268.1"/>
    <property type="molecule type" value="Genomic_DNA"/>
</dbReference>
<evidence type="ECO:0000256" key="2">
    <source>
        <dbReference type="SAM" id="MobiDB-lite"/>
    </source>
</evidence>
<feature type="compositionally biased region" description="Basic and acidic residues" evidence="2">
    <location>
        <begin position="49"/>
        <end position="60"/>
    </location>
</feature>
<dbReference type="InterPro" id="IPR011042">
    <property type="entry name" value="6-blade_b-propeller_TolB-like"/>
</dbReference>
<evidence type="ECO:0000256" key="1">
    <source>
        <dbReference type="ARBA" id="ARBA00009820"/>
    </source>
</evidence>
<keyword evidence="5" id="KW-1185">Reference proteome</keyword>
<dbReference type="AlphaFoldDB" id="A0A1G9TP00"/>
<dbReference type="SUPFAM" id="SSF51338">
    <property type="entry name" value="Composite domain of metallo-dependent hydrolases"/>
    <property type="match status" value="1"/>
</dbReference>
<dbReference type="Gene3D" id="3.30.110.90">
    <property type="entry name" value="Amidohydrolase"/>
    <property type="match status" value="1"/>
</dbReference>
<dbReference type="InterPro" id="IPR006680">
    <property type="entry name" value="Amidohydro-rel"/>
</dbReference>
<dbReference type="Gene3D" id="2.30.40.10">
    <property type="entry name" value="Urease, subunit C, domain 1"/>
    <property type="match status" value="2"/>
</dbReference>
<dbReference type="InterPro" id="IPR011659">
    <property type="entry name" value="WD40"/>
</dbReference>
<organism evidence="4 5">
    <name type="scientific">Allokutzneria albata</name>
    <name type="common">Kibdelosporangium albatum</name>
    <dbReference type="NCBI Taxonomy" id="211114"/>
    <lineage>
        <taxon>Bacteria</taxon>
        <taxon>Bacillati</taxon>
        <taxon>Actinomycetota</taxon>
        <taxon>Actinomycetes</taxon>
        <taxon>Pseudonocardiales</taxon>
        <taxon>Pseudonocardiaceae</taxon>
        <taxon>Allokutzneria</taxon>
    </lineage>
</organism>
<dbReference type="PANTHER" id="PTHR36842:SF1">
    <property type="entry name" value="PROTEIN TOLB"/>
    <property type="match status" value="1"/>
</dbReference>
<dbReference type="RefSeq" id="WP_030431622.1">
    <property type="nucleotide sequence ID" value="NZ_JOEF01000020.1"/>
</dbReference>
<dbReference type="Pfam" id="PF07676">
    <property type="entry name" value="PD40"/>
    <property type="match status" value="7"/>
</dbReference>
<accession>A0A1G9TP00</accession>
<dbReference type="eggNOG" id="COG4946">
    <property type="taxonomic scope" value="Bacteria"/>
</dbReference>
<dbReference type="SUPFAM" id="SSF69304">
    <property type="entry name" value="Tricorn protease N-terminal domain"/>
    <property type="match status" value="1"/>
</dbReference>
<comment type="similarity">
    <text evidence="1">Belongs to the TolB family.</text>
</comment>
<evidence type="ECO:0000313" key="5">
    <source>
        <dbReference type="Proteomes" id="UP000183376"/>
    </source>
</evidence>
<dbReference type="PROSITE" id="PS51318">
    <property type="entry name" value="TAT"/>
    <property type="match status" value="1"/>
</dbReference>
<dbReference type="Gene3D" id="2.120.10.30">
    <property type="entry name" value="TolB, C-terminal domain"/>
    <property type="match status" value="3"/>
</dbReference>
<gene>
    <name evidence="4" type="ORF">SAMN04489726_1899</name>
</gene>
<dbReference type="GO" id="GO:0016810">
    <property type="term" value="F:hydrolase activity, acting on carbon-nitrogen (but not peptide) bonds"/>
    <property type="evidence" value="ECO:0007669"/>
    <property type="project" value="InterPro"/>
</dbReference>
<dbReference type="SUPFAM" id="SSF82171">
    <property type="entry name" value="DPP6 N-terminal domain-like"/>
    <property type="match status" value="1"/>
</dbReference>
<dbReference type="InterPro" id="IPR032466">
    <property type="entry name" value="Metal_Hydrolase"/>
</dbReference>
<proteinExistence type="inferred from homology"/>
<dbReference type="PANTHER" id="PTHR36842">
    <property type="entry name" value="PROTEIN TOLB HOMOLOG"/>
    <property type="match status" value="1"/>
</dbReference>
<feature type="domain" description="Amidohydrolase-related" evidence="3">
    <location>
        <begin position="665"/>
        <end position="1002"/>
    </location>
</feature>
<dbReference type="SUPFAM" id="SSF51556">
    <property type="entry name" value="Metallo-dependent hydrolases"/>
    <property type="match status" value="1"/>
</dbReference>
<dbReference type="InterPro" id="IPR006311">
    <property type="entry name" value="TAT_signal"/>
</dbReference>
<dbReference type="Pfam" id="PF01979">
    <property type="entry name" value="Amidohydro_1"/>
    <property type="match status" value="1"/>
</dbReference>
<protein>
    <submittedName>
        <fullName evidence="4">Component of the Tol biopolymer transport system</fullName>
    </submittedName>
</protein>